<gene>
    <name evidence="3" type="primary">gcvH</name>
    <name evidence="6" type="ORF">A3840_16900</name>
</gene>
<dbReference type="PROSITE" id="PS50968">
    <property type="entry name" value="BIOTINYL_LIPOYL"/>
    <property type="match status" value="1"/>
</dbReference>
<dbReference type="GO" id="GO:0009249">
    <property type="term" value="P:protein lipoylation"/>
    <property type="evidence" value="ECO:0007669"/>
    <property type="project" value="TreeGrafter"/>
</dbReference>
<dbReference type="RefSeq" id="WP_067459630.1">
    <property type="nucleotide sequence ID" value="NZ_LVVY01000128.1"/>
</dbReference>
<reference evidence="6 7" key="1">
    <citation type="submission" date="2016-03" db="EMBL/GenBank/DDBJ databases">
        <title>Genome sequencing of Devosia sp. S37.</title>
        <authorList>
            <person name="Mohd Nor M."/>
        </authorList>
    </citation>
    <scope>NUCLEOTIDE SEQUENCE [LARGE SCALE GENOMIC DNA]</scope>
    <source>
        <strain evidence="6 7">S37</strain>
    </source>
</reference>
<evidence type="ECO:0000259" key="5">
    <source>
        <dbReference type="PROSITE" id="PS50968"/>
    </source>
</evidence>
<dbReference type="InterPro" id="IPR003016">
    <property type="entry name" value="2-oxoA_DH_lipoyl-BS"/>
</dbReference>
<keyword evidence="7" id="KW-1185">Reference proteome</keyword>
<organism evidence="6 7">
    <name type="scientific">Devosia elaeis</name>
    <dbReference type="NCBI Taxonomy" id="1770058"/>
    <lineage>
        <taxon>Bacteria</taxon>
        <taxon>Pseudomonadati</taxon>
        <taxon>Pseudomonadota</taxon>
        <taxon>Alphaproteobacteria</taxon>
        <taxon>Hyphomicrobiales</taxon>
        <taxon>Devosiaceae</taxon>
        <taxon>Devosia</taxon>
    </lineage>
</organism>
<dbReference type="PROSITE" id="PS00189">
    <property type="entry name" value="LIPOYL"/>
    <property type="match status" value="1"/>
</dbReference>
<dbReference type="GO" id="GO:0005960">
    <property type="term" value="C:glycine cleavage complex"/>
    <property type="evidence" value="ECO:0007669"/>
    <property type="project" value="InterPro"/>
</dbReference>
<evidence type="ECO:0000313" key="7">
    <source>
        <dbReference type="Proteomes" id="UP000078389"/>
    </source>
</evidence>
<comment type="cofactor">
    <cofactor evidence="3">
        <name>(R)-lipoate</name>
        <dbReference type="ChEBI" id="CHEBI:83088"/>
    </cofactor>
    <text evidence="3">Binds 1 lipoyl cofactor covalently.</text>
</comment>
<dbReference type="GO" id="GO:0019464">
    <property type="term" value="P:glycine decarboxylation via glycine cleavage system"/>
    <property type="evidence" value="ECO:0007669"/>
    <property type="project" value="UniProtKB-UniRule"/>
</dbReference>
<dbReference type="EMBL" id="LVVY01000128">
    <property type="protein sequence ID" value="OAM73936.1"/>
    <property type="molecule type" value="Genomic_DNA"/>
</dbReference>
<dbReference type="NCBIfam" id="NF002270">
    <property type="entry name" value="PRK01202.1"/>
    <property type="match status" value="1"/>
</dbReference>
<evidence type="ECO:0000256" key="3">
    <source>
        <dbReference type="HAMAP-Rule" id="MF_00272"/>
    </source>
</evidence>
<dbReference type="CDD" id="cd06848">
    <property type="entry name" value="GCS_H"/>
    <property type="match status" value="1"/>
</dbReference>
<dbReference type="STRING" id="1770058.A3840_16900"/>
<dbReference type="PANTHER" id="PTHR11715">
    <property type="entry name" value="GLYCINE CLEAVAGE SYSTEM H PROTEIN"/>
    <property type="match status" value="1"/>
</dbReference>
<protein>
    <recommendedName>
        <fullName evidence="3">Glycine cleavage system H protein</fullName>
    </recommendedName>
</protein>
<dbReference type="AlphaFoldDB" id="A0A178HPJ8"/>
<dbReference type="InterPro" id="IPR017453">
    <property type="entry name" value="GCV_H_sub"/>
</dbReference>
<dbReference type="GO" id="GO:0005829">
    <property type="term" value="C:cytosol"/>
    <property type="evidence" value="ECO:0007669"/>
    <property type="project" value="TreeGrafter"/>
</dbReference>
<evidence type="ECO:0000256" key="1">
    <source>
        <dbReference type="ARBA" id="ARBA00009249"/>
    </source>
</evidence>
<dbReference type="Gene3D" id="2.40.50.100">
    <property type="match status" value="1"/>
</dbReference>
<dbReference type="InterPro" id="IPR002930">
    <property type="entry name" value="GCV_H"/>
</dbReference>
<dbReference type="SUPFAM" id="SSF51230">
    <property type="entry name" value="Single hybrid motif"/>
    <property type="match status" value="1"/>
</dbReference>
<evidence type="ECO:0000256" key="2">
    <source>
        <dbReference type="ARBA" id="ARBA00022823"/>
    </source>
</evidence>
<comment type="subunit">
    <text evidence="3">The glycine cleavage system is composed of four proteins: P, T, L and H.</text>
</comment>
<dbReference type="InterPro" id="IPR033753">
    <property type="entry name" value="GCV_H/Fam206"/>
</dbReference>
<comment type="function">
    <text evidence="3">The glycine cleavage system catalyzes the degradation of glycine. The H protein shuttles the methylamine group of glycine from the P protein to the T protein.</text>
</comment>
<evidence type="ECO:0000313" key="6">
    <source>
        <dbReference type="EMBL" id="OAM73936.1"/>
    </source>
</evidence>
<keyword evidence="2 3" id="KW-0450">Lipoyl</keyword>
<dbReference type="Pfam" id="PF01597">
    <property type="entry name" value="GCV_H"/>
    <property type="match status" value="1"/>
</dbReference>
<comment type="similarity">
    <text evidence="1 3">Belongs to the GcvH family.</text>
</comment>
<dbReference type="NCBIfam" id="TIGR00527">
    <property type="entry name" value="gcvH"/>
    <property type="match status" value="1"/>
</dbReference>
<feature type="domain" description="Lipoyl-binding" evidence="5">
    <location>
        <begin position="18"/>
        <end position="100"/>
    </location>
</feature>
<dbReference type="Proteomes" id="UP000078389">
    <property type="component" value="Unassembled WGS sequence"/>
</dbReference>
<proteinExistence type="inferred from homology"/>
<sequence>MTTKFTPDHEYIRVDGETGIVGITTYAQEQLGDIVFVELPAIGKVLRKGDEAAVVESVKAASEIYAPVSGEVVEVNSLLTSEPGMLNSAPEGEGWIFKLKIADSAEIDSLLDADGYADLTL</sequence>
<dbReference type="InterPro" id="IPR000089">
    <property type="entry name" value="Biotin_lipoyl"/>
</dbReference>
<feature type="modified residue" description="N6-lipoyllysine" evidence="3 4">
    <location>
        <position position="59"/>
    </location>
</feature>
<dbReference type="PANTHER" id="PTHR11715:SF3">
    <property type="entry name" value="GLYCINE CLEAVAGE SYSTEM H PROTEIN-RELATED"/>
    <property type="match status" value="1"/>
</dbReference>
<comment type="caution">
    <text evidence="6">The sequence shown here is derived from an EMBL/GenBank/DDBJ whole genome shotgun (WGS) entry which is preliminary data.</text>
</comment>
<dbReference type="OrthoDB" id="9796712at2"/>
<dbReference type="InterPro" id="IPR011053">
    <property type="entry name" value="Single_hybrid_motif"/>
</dbReference>
<dbReference type="HAMAP" id="MF_00272">
    <property type="entry name" value="GcvH"/>
    <property type="match status" value="1"/>
</dbReference>
<name>A0A178HPJ8_9HYPH</name>
<accession>A0A178HPJ8</accession>
<evidence type="ECO:0000256" key="4">
    <source>
        <dbReference type="PIRSR" id="PIRSR617453-50"/>
    </source>
</evidence>